<proteinExistence type="predicted"/>
<name>Q02B32_SOLUE</name>
<dbReference type="eggNOG" id="ENOG50334T6">
    <property type="taxonomic scope" value="Bacteria"/>
</dbReference>
<accession>Q02B32</accession>
<organism evidence="1">
    <name type="scientific">Solibacter usitatus (strain Ellin6076)</name>
    <dbReference type="NCBI Taxonomy" id="234267"/>
    <lineage>
        <taxon>Bacteria</taxon>
        <taxon>Pseudomonadati</taxon>
        <taxon>Acidobacteriota</taxon>
        <taxon>Terriglobia</taxon>
        <taxon>Bryobacterales</taxon>
        <taxon>Solibacteraceae</taxon>
        <taxon>Candidatus Solibacter</taxon>
    </lineage>
</organism>
<dbReference type="OrthoDB" id="746143at2"/>
<reference evidence="1" key="1">
    <citation type="submission" date="2006-10" db="EMBL/GenBank/DDBJ databases">
        <title>Complete sequence of Solibacter usitatus Ellin6076.</title>
        <authorList>
            <consortium name="US DOE Joint Genome Institute"/>
            <person name="Copeland A."/>
            <person name="Lucas S."/>
            <person name="Lapidus A."/>
            <person name="Barry K."/>
            <person name="Detter J.C."/>
            <person name="Glavina del Rio T."/>
            <person name="Hammon N."/>
            <person name="Israni S."/>
            <person name="Dalin E."/>
            <person name="Tice H."/>
            <person name="Pitluck S."/>
            <person name="Thompson L.S."/>
            <person name="Brettin T."/>
            <person name="Bruce D."/>
            <person name="Han C."/>
            <person name="Tapia R."/>
            <person name="Gilna P."/>
            <person name="Schmutz J."/>
            <person name="Larimer F."/>
            <person name="Land M."/>
            <person name="Hauser L."/>
            <person name="Kyrpides N."/>
            <person name="Mikhailova N."/>
            <person name="Janssen P.H."/>
            <person name="Kuske C.R."/>
            <person name="Richardson P."/>
        </authorList>
    </citation>
    <scope>NUCLEOTIDE SEQUENCE</scope>
    <source>
        <strain evidence="1">Ellin6076</strain>
    </source>
</reference>
<gene>
    <name evidence="1" type="ordered locus">Acid_0735</name>
</gene>
<dbReference type="HOGENOM" id="CLU_079338_0_0_0"/>
<dbReference type="InParanoid" id="Q02B32"/>
<sequence>MSRQTELSRRQFLIFGWPVFLRPRHIRLAGARFRIRRNGRSKRRYLRIHGNEETARLVLEQHIQKHEGIAYIIENPVRNIQVKGLKLDPNRMFSRVGAEASLKNLNRGADSQQMERALHELDEHRAKLVRALTPPSGGLLVALHNNSGGYSVTEEVPISDQTSLRQPSQPHAFFLCTEPKDFEILKTSPYNVVLQQHGPKQDDGSFSRLAAARGIRYVNLEVHLGDTDRQTEMLNWMEWNLP</sequence>
<dbReference type="KEGG" id="sus:Acid_0735"/>
<evidence type="ECO:0000313" key="1">
    <source>
        <dbReference type="EMBL" id="ABJ81734.1"/>
    </source>
</evidence>
<dbReference type="AlphaFoldDB" id="Q02B32"/>
<protein>
    <submittedName>
        <fullName evidence="1">Uncharacterized protein</fullName>
    </submittedName>
</protein>
<dbReference type="EMBL" id="CP000473">
    <property type="protein sequence ID" value="ABJ81734.1"/>
    <property type="molecule type" value="Genomic_DNA"/>
</dbReference>